<evidence type="ECO:0000313" key="2">
    <source>
        <dbReference type="EMBL" id="OZI59187.1"/>
    </source>
</evidence>
<gene>
    <name evidence="2" type="ORF">CAL20_06085</name>
</gene>
<evidence type="ECO:0000256" key="1">
    <source>
        <dbReference type="SAM" id="MobiDB-lite"/>
    </source>
</evidence>
<keyword evidence="3" id="KW-1185">Reference proteome</keyword>
<feature type="compositionally biased region" description="Basic residues" evidence="1">
    <location>
        <begin position="1"/>
        <end position="11"/>
    </location>
</feature>
<dbReference type="AlphaFoldDB" id="A0A261UCG0"/>
<comment type="caution">
    <text evidence="2">The sequence shown here is derived from an EMBL/GenBank/DDBJ whole genome shotgun (WGS) entry which is preliminary data.</text>
</comment>
<evidence type="ECO:0000313" key="3">
    <source>
        <dbReference type="Proteomes" id="UP000216885"/>
    </source>
</evidence>
<feature type="compositionally biased region" description="Low complexity" evidence="1">
    <location>
        <begin position="17"/>
        <end position="26"/>
    </location>
</feature>
<accession>A0A261UCG0</accession>
<proteinExistence type="predicted"/>
<dbReference type="Proteomes" id="UP000216885">
    <property type="component" value="Unassembled WGS sequence"/>
</dbReference>
<sequence length="63" mass="7373">MRGLLSRKRGVAPKSLSARAGRSGRSPVQRALRRLRIRLIRRATRPFRLELKQLERETDFSPF</sequence>
<feature type="region of interest" description="Disordered" evidence="1">
    <location>
        <begin position="1"/>
        <end position="28"/>
    </location>
</feature>
<name>A0A261UCG0_9BORD</name>
<organism evidence="2 3">
    <name type="scientific">Bordetella genomosp. 4</name>
    <dbReference type="NCBI Taxonomy" id="463044"/>
    <lineage>
        <taxon>Bacteria</taxon>
        <taxon>Pseudomonadati</taxon>
        <taxon>Pseudomonadota</taxon>
        <taxon>Betaproteobacteria</taxon>
        <taxon>Burkholderiales</taxon>
        <taxon>Alcaligenaceae</taxon>
        <taxon>Bordetella</taxon>
    </lineage>
</organism>
<dbReference type="EMBL" id="NEVQ01000008">
    <property type="protein sequence ID" value="OZI59187.1"/>
    <property type="molecule type" value="Genomic_DNA"/>
</dbReference>
<protein>
    <submittedName>
        <fullName evidence="2">Uncharacterized protein</fullName>
    </submittedName>
</protein>
<reference evidence="2 3" key="1">
    <citation type="submission" date="2017-05" db="EMBL/GenBank/DDBJ databases">
        <title>Complete and WGS of Bordetella genogroups.</title>
        <authorList>
            <person name="Spilker T."/>
            <person name="LiPuma J."/>
        </authorList>
    </citation>
    <scope>NUCLEOTIDE SEQUENCE [LARGE SCALE GENOMIC DNA]</scope>
    <source>
        <strain evidence="2 3">AU9919</strain>
    </source>
</reference>